<feature type="transmembrane region" description="Helical" evidence="6">
    <location>
        <begin position="12"/>
        <end position="35"/>
    </location>
</feature>
<feature type="transmembrane region" description="Helical" evidence="6">
    <location>
        <begin position="89"/>
        <end position="110"/>
    </location>
</feature>
<feature type="transmembrane region" description="Helical" evidence="6">
    <location>
        <begin position="377"/>
        <end position="397"/>
    </location>
</feature>
<feature type="transmembrane region" description="Helical" evidence="6">
    <location>
        <begin position="161"/>
        <end position="181"/>
    </location>
</feature>
<gene>
    <name evidence="7" type="ORF">OKA04_21420</name>
</gene>
<feature type="transmembrane region" description="Helical" evidence="6">
    <location>
        <begin position="130"/>
        <end position="154"/>
    </location>
</feature>
<dbReference type="PANTHER" id="PTHR30250:SF26">
    <property type="entry name" value="PSMA PROTEIN"/>
    <property type="match status" value="1"/>
</dbReference>
<dbReference type="RefSeq" id="WP_264503268.1">
    <property type="nucleotide sequence ID" value="NZ_JAPDDS010000016.1"/>
</dbReference>
<comment type="subcellular location">
    <subcellularLocation>
        <location evidence="1">Cell membrane</location>
        <topology evidence="1">Multi-pass membrane protein</topology>
    </subcellularLocation>
</comment>
<evidence type="ECO:0000313" key="7">
    <source>
        <dbReference type="EMBL" id="MCW1887312.1"/>
    </source>
</evidence>
<evidence type="ECO:0000256" key="1">
    <source>
        <dbReference type="ARBA" id="ARBA00004651"/>
    </source>
</evidence>
<sequence>MSRIRTAIKTTAISHAFALTGIILSAVTVPLYLTWLGAERYGILLTGLSFAGYLMFSDAGLSWASMLLISQAHGRGDKRTIQSILRTSFGLAVCSAMAVLLVVVAAYAAFTHSAGYLPSIFPRHSEFPGLALSIGASTILTLLLSPIYNLFVGLQEAHVTAVYQGTGRLIGTATAIGMAAAGAPLGWIFATNVAASLVVGIVAVVHCWKRHSWAFTREGPLWDPAQIRQQVRVGAKSFMMQIGGVLWGTAPVMAISSMAGPQFVPFFTIPLTLINTPLAIVSSLSSNLQAGYGEAIARGEVEWIATTVTRFLRNTIVILGLLGCGYLLLSPALIDLWTHGKITTSPQMLASVLIYAAMGSVLNVFRFALTGINRHKVAALSDLACGLLAIVLAHVAVKSFGPDFFGLGILAACLLTSVWIIPYSLRRALSSSQLWPTVGFWSRIGLVVLLTGSAGTAFSMLKLSSGAIFLSGGVVVVLTVYCLLIWKLLPEENQYLRSIVRTFRRKG</sequence>
<feature type="transmembrane region" description="Helical" evidence="6">
    <location>
        <begin position="403"/>
        <end position="423"/>
    </location>
</feature>
<evidence type="ECO:0000256" key="6">
    <source>
        <dbReference type="SAM" id="Phobius"/>
    </source>
</evidence>
<keyword evidence="2" id="KW-1003">Cell membrane</keyword>
<keyword evidence="4 6" id="KW-1133">Transmembrane helix</keyword>
<keyword evidence="8" id="KW-1185">Reference proteome</keyword>
<evidence type="ECO:0000256" key="5">
    <source>
        <dbReference type="ARBA" id="ARBA00023136"/>
    </source>
</evidence>
<feature type="transmembrane region" description="Helical" evidence="6">
    <location>
        <begin position="238"/>
        <end position="257"/>
    </location>
</feature>
<feature type="transmembrane region" description="Helical" evidence="6">
    <location>
        <begin position="444"/>
        <end position="461"/>
    </location>
</feature>
<keyword evidence="5 6" id="KW-0472">Membrane</keyword>
<organism evidence="7 8">
    <name type="scientific">Luteolibacter flavescens</name>
    <dbReference type="NCBI Taxonomy" id="1859460"/>
    <lineage>
        <taxon>Bacteria</taxon>
        <taxon>Pseudomonadati</taxon>
        <taxon>Verrucomicrobiota</taxon>
        <taxon>Verrucomicrobiia</taxon>
        <taxon>Verrucomicrobiales</taxon>
        <taxon>Verrucomicrobiaceae</taxon>
        <taxon>Luteolibacter</taxon>
    </lineage>
</organism>
<protein>
    <submittedName>
        <fullName evidence="7">Lipopolysaccharide biosynthesis protein</fullName>
    </submittedName>
</protein>
<dbReference type="Proteomes" id="UP001207930">
    <property type="component" value="Unassembled WGS sequence"/>
</dbReference>
<dbReference type="InterPro" id="IPR050833">
    <property type="entry name" value="Poly_Biosynth_Transport"/>
</dbReference>
<evidence type="ECO:0000256" key="3">
    <source>
        <dbReference type="ARBA" id="ARBA00022692"/>
    </source>
</evidence>
<keyword evidence="3 6" id="KW-0812">Transmembrane</keyword>
<accession>A0ABT3FUT4</accession>
<feature type="transmembrane region" description="Helical" evidence="6">
    <location>
        <begin position="263"/>
        <end position="281"/>
    </location>
</feature>
<feature type="transmembrane region" description="Helical" evidence="6">
    <location>
        <begin position="316"/>
        <end position="334"/>
    </location>
</feature>
<feature type="transmembrane region" description="Helical" evidence="6">
    <location>
        <begin position="41"/>
        <end position="69"/>
    </location>
</feature>
<proteinExistence type="predicted"/>
<evidence type="ECO:0000256" key="2">
    <source>
        <dbReference type="ARBA" id="ARBA00022475"/>
    </source>
</evidence>
<comment type="caution">
    <text evidence="7">The sequence shown here is derived from an EMBL/GenBank/DDBJ whole genome shotgun (WGS) entry which is preliminary data.</text>
</comment>
<dbReference type="PANTHER" id="PTHR30250">
    <property type="entry name" value="PST FAMILY PREDICTED COLANIC ACID TRANSPORTER"/>
    <property type="match status" value="1"/>
</dbReference>
<name>A0ABT3FUT4_9BACT</name>
<evidence type="ECO:0000313" key="8">
    <source>
        <dbReference type="Proteomes" id="UP001207930"/>
    </source>
</evidence>
<feature type="transmembrane region" description="Helical" evidence="6">
    <location>
        <begin position="346"/>
        <end position="365"/>
    </location>
</feature>
<feature type="transmembrane region" description="Helical" evidence="6">
    <location>
        <begin position="467"/>
        <end position="489"/>
    </location>
</feature>
<dbReference type="EMBL" id="JAPDDS010000016">
    <property type="protein sequence ID" value="MCW1887312.1"/>
    <property type="molecule type" value="Genomic_DNA"/>
</dbReference>
<reference evidence="7 8" key="1">
    <citation type="submission" date="2022-10" db="EMBL/GenBank/DDBJ databases">
        <title>Luteolibacter flavescens strain MCCC 1K03193, whole genome shotgun sequencing project.</title>
        <authorList>
            <person name="Zhao G."/>
            <person name="Shen L."/>
        </authorList>
    </citation>
    <scope>NUCLEOTIDE SEQUENCE [LARGE SCALE GENOMIC DNA]</scope>
    <source>
        <strain evidence="7 8">MCCC 1K03193</strain>
    </source>
</reference>
<feature type="transmembrane region" description="Helical" evidence="6">
    <location>
        <begin position="187"/>
        <end position="208"/>
    </location>
</feature>
<evidence type="ECO:0000256" key="4">
    <source>
        <dbReference type="ARBA" id="ARBA00022989"/>
    </source>
</evidence>